<keyword evidence="3" id="KW-0479">Metal-binding</keyword>
<reference evidence="7 8" key="1">
    <citation type="journal article" date="2013" name="BMC Genomics">
        <title>The miniature genome of a carnivorous plant Genlisea aurea contains a low number of genes and short non-coding sequences.</title>
        <authorList>
            <person name="Leushkin E.V."/>
            <person name="Sutormin R.A."/>
            <person name="Nabieva E.R."/>
            <person name="Penin A.A."/>
            <person name="Kondrashov A.S."/>
            <person name="Logacheva M.D."/>
        </authorList>
    </citation>
    <scope>NUCLEOTIDE SEQUENCE [LARGE SCALE GENOMIC DNA]</scope>
</reference>
<proteinExistence type="inferred from homology"/>
<feature type="domain" description="RING-type" evidence="6">
    <location>
        <begin position="11"/>
        <end position="57"/>
    </location>
</feature>
<evidence type="ECO:0000313" key="7">
    <source>
        <dbReference type="EMBL" id="EPS67932.1"/>
    </source>
</evidence>
<dbReference type="GO" id="GO:0008270">
    <property type="term" value="F:zinc ion binding"/>
    <property type="evidence" value="ECO:0007669"/>
    <property type="project" value="UniProtKB-KW"/>
</dbReference>
<dbReference type="SUPFAM" id="SSF51197">
    <property type="entry name" value="Clavaminate synthase-like"/>
    <property type="match status" value="1"/>
</dbReference>
<sequence length="467" mass="52961">IQHKRLRRKRCHQCLKNDKLEVVICCNCKKRQYCYDCIAEWYPKKKKEEVEHSCPFCCGNCHCDRCLQAGGVMTVLNLLIFTGDGNKKQNSLYILHSALPFLRKIQLEQQAELDIETRIRGTKNSPSRSAHPQDLLIACFNNCKTSIANFHRSCPNSHCSYDICLDCCNELRKGIQPGGLDVTSTSGHVSWEANEDGGIPCPPEKFGGCGTGNLELRRILKEAWVKLLIERAEYFTSNYRLPLLDCSRGCSMCRAVFSSIRDNSRFSEERQASCRQFSQDNFLYCPDAIDMGDAESAHFQMHWKRGEPVIVRNAVAKASGLSWEPKVMLRAFKTACRKLMSNDLKVKAIDCFDWCELEISIDQFFKGYLDMIGHQNGLPRILKLKDWPPSNSFEQCLPRYGAEFLAMIPFPEYTHPRYGLLNLVTKLPEGASKPDLGPKMYIAYGHAGELGRGESVAKLHCDVSDAV</sequence>
<dbReference type="OrthoDB" id="1667110at2759"/>
<dbReference type="GO" id="GO:0000118">
    <property type="term" value="C:histone deacetylase complex"/>
    <property type="evidence" value="ECO:0007669"/>
    <property type="project" value="TreeGrafter"/>
</dbReference>
<keyword evidence="8" id="KW-1185">Reference proteome</keyword>
<evidence type="ECO:0000256" key="2">
    <source>
        <dbReference type="ARBA" id="ARBA00006801"/>
    </source>
</evidence>
<name>S8E6C8_9LAMI</name>
<evidence type="ECO:0000313" key="8">
    <source>
        <dbReference type="Proteomes" id="UP000015453"/>
    </source>
</evidence>
<comment type="subcellular location">
    <subcellularLocation>
        <location evidence="1">Nucleus</location>
    </subcellularLocation>
</comment>
<evidence type="ECO:0000256" key="4">
    <source>
        <dbReference type="ARBA" id="ARBA00023242"/>
    </source>
</evidence>
<feature type="non-terminal residue" evidence="7">
    <location>
        <position position="467"/>
    </location>
</feature>
<dbReference type="Proteomes" id="UP000015453">
    <property type="component" value="Unassembled WGS sequence"/>
</dbReference>
<comment type="caution">
    <text evidence="7">The sequence shown here is derived from an EMBL/GenBank/DDBJ whole genome shotgun (WGS) entry which is preliminary data.</text>
</comment>
<evidence type="ECO:0000256" key="5">
    <source>
        <dbReference type="PROSITE-ProRule" id="PRU00175"/>
    </source>
</evidence>
<keyword evidence="5" id="KW-0863">Zinc-finger</keyword>
<dbReference type="PROSITE" id="PS50089">
    <property type="entry name" value="ZF_RING_2"/>
    <property type="match status" value="1"/>
</dbReference>
<protein>
    <recommendedName>
        <fullName evidence="6">RING-type domain-containing protein</fullName>
    </recommendedName>
</protein>
<gene>
    <name evidence="7" type="ORF">M569_06840</name>
</gene>
<keyword evidence="4" id="KW-0539">Nucleus</keyword>
<evidence type="ECO:0000256" key="1">
    <source>
        <dbReference type="ARBA" id="ARBA00004123"/>
    </source>
</evidence>
<dbReference type="PANTHER" id="PTHR12549">
    <property type="entry name" value="JMJC DOMAIN-CONTAINING HISTONE DEMETHYLATION PROTEIN"/>
    <property type="match status" value="1"/>
</dbReference>
<accession>S8E6C8</accession>
<dbReference type="InterPro" id="IPR001841">
    <property type="entry name" value="Znf_RING"/>
</dbReference>
<feature type="non-terminal residue" evidence="7">
    <location>
        <position position="1"/>
    </location>
</feature>
<dbReference type="GO" id="GO:0003712">
    <property type="term" value="F:transcription coregulator activity"/>
    <property type="evidence" value="ECO:0007669"/>
    <property type="project" value="TreeGrafter"/>
</dbReference>
<dbReference type="GO" id="GO:0006357">
    <property type="term" value="P:regulation of transcription by RNA polymerase II"/>
    <property type="evidence" value="ECO:0007669"/>
    <property type="project" value="TreeGrafter"/>
</dbReference>
<dbReference type="GO" id="GO:0032454">
    <property type="term" value="F:histone H3K9 demethylase activity"/>
    <property type="evidence" value="ECO:0007669"/>
    <property type="project" value="InterPro"/>
</dbReference>
<dbReference type="GO" id="GO:0000785">
    <property type="term" value="C:chromatin"/>
    <property type="evidence" value="ECO:0007669"/>
    <property type="project" value="TreeGrafter"/>
</dbReference>
<dbReference type="GO" id="GO:0031490">
    <property type="term" value="F:chromatin DNA binding"/>
    <property type="evidence" value="ECO:0007669"/>
    <property type="project" value="TreeGrafter"/>
</dbReference>
<organism evidence="7 8">
    <name type="scientific">Genlisea aurea</name>
    <dbReference type="NCBI Taxonomy" id="192259"/>
    <lineage>
        <taxon>Eukaryota</taxon>
        <taxon>Viridiplantae</taxon>
        <taxon>Streptophyta</taxon>
        <taxon>Embryophyta</taxon>
        <taxon>Tracheophyta</taxon>
        <taxon>Spermatophyta</taxon>
        <taxon>Magnoliopsida</taxon>
        <taxon>eudicotyledons</taxon>
        <taxon>Gunneridae</taxon>
        <taxon>Pentapetalae</taxon>
        <taxon>asterids</taxon>
        <taxon>lamiids</taxon>
        <taxon>Lamiales</taxon>
        <taxon>Lentibulariaceae</taxon>
        <taxon>Genlisea</taxon>
    </lineage>
</organism>
<dbReference type="InterPro" id="IPR045109">
    <property type="entry name" value="LSDs-like"/>
</dbReference>
<keyword evidence="5" id="KW-0862">Zinc</keyword>
<dbReference type="PANTHER" id="PTHR12549:SF38">
    <property type="entry name" value="JMJC DOMAIN-CONTAINING HISTONE DEMETHYLASE 2, ISOFORM A"/>
    <property type="match status" value="1"/>
</dbReference>
<dbReference type="Gene3D" id="2.60.120.650">
    <property type="entry name" value="Cupin"/>
    <property type="match status" value="1"/>
</dbReference>
<dbReference type="AlphaFoldDB" id="S8E6C8"/>
<comment type="similarity">
    <text evidence="2">Belongs to the JARID1 histone demethylase family.</text>
</comment>
<dbReference type="EMBL" id="AUSU01002849">
    <property type="protein sequence ID" value="EPS67932.1"/>
    <property type="molecule type" value="Genomic_DNA"/>
</dbReference>
<evidence type="ECO:0000256" key="3">
    <source>
        <dbReference type="ARBA" id="ARBA00022723"/>
    </source>
</evidence>
<evidence type="ECO:0000259" key="6">
    <source>
        <dbReference type="PROSITE" id="PS50089"/>
    </source>
</evidence>